<protein>
    <submittedName>
        <fullName evidence="1">Uncharacterized protein</fullName>
    </submittedName>
</protein>
<dbReference type="PATRIC" id="fig|1423813.3.peg.330"/>
<keyword evidence="2" id="KW-1185">Reference proteome</keyword>
<accession>A0A0R2A1Q1</accession>
<gene>
    <name evidence="1" type="ORF">FC26_GL000322</name>
</gene>
<evidence type="ECO:0000313" key="2">
    <source>
        <dbReference type="Proteomes" id="UP000051733"/>
    </source>
</evidence>
<evidence type="ECO:0000313" key="1">
    <source>
        <dbReference type="EMBL" id="KRM60839.1"/>
    </source>
</evidence>
<reference evidence="1 2" key="1">
    <citation type="journal article" date="2015" name="Genome Announc.">
        <title>Expanding the biotechnology potential of lactobacilli through comparative genomics of 213 strains and associated genera.</title>
        <authorList>
            <person name="Sun Z."/>
            <person name="Harris H.M."/>
            <person name="McCann A."/>
            <person name="Guo C."/>
            <person name="Argimon S."/>
            <person name="Zhang W."/>
            <person name="Yang X."/>
            <person name="Jeffery I.B."/>
            <person name="Cooney J.C."/>
            <person name="Kagawa T.F."/>
            <person name="Liu W."/>
            <person name="Song Y."/>
            <person name="Salvetti E."/>
            <person name="Wrobel A."/>
            <person name="Rasinkangas P."/>
            <person name="Parkhill J."/>
            <person name="Rea M.C."/>
            <person name="O'Sullivan O."/>
            <person name="Ritari J."/>
            <person name="Douillard F.P."/>
            <person name="Paul Ross R."/>
            <person name="Yang R."/>
            <person name="Briner A.E."/>
            <person name="Felis G.E."/>
            <person name="de Vos W.M."/>
            <person name="Barrangou R."/>
            <person name="Klaenhammer T.R."/>
            <person name="Caufield P.W."/>
            <person name="Cui Y."/>
            <person name="Zhang H."/>
            <person name="O'Toole P.W."/>
        </authorList>
    </citation>
    <scope>NUCLEOTIDE SEQUENCE [LARGE SCALE GENOMIC DNA]</scope>
    <source>
        <strain evidence="1 2">DSM 20634</strain>
    </source>
</reference>
<comment type="caution">
    <text evidence="1">The sequence shown here is derived from an EMBL/GenBank/DDBJ whole genome shotgun (WGS) entry which is preliminary data.</text>
</comment>
<dbReference type="EMBL" id="AYYY01000061">
    <property type="protein sequence ID" value="KRM60839.1"/>
    <property type="molecule type" value="Genomic_DNA"/>
</dbReference>
<sequence>MIMMNIFFGPVGRQFDRHELRISRNEAVLDRYLEALGNSSVDTILNQLAQIYVAGMHAGIQAGFIGHHVRWISGNIKGKVIKLESAATVCDQELSTLLVAALNEADSVEFLTMDELIETQLCEANHLVDSDDLELLPAITVDEELFFAVFLGGWQFGYQNYLYELWQRQRPDYDDGRRYRNAEKMAQQIATTMQLADFGCPNTKQYILDQTIKDINDFNELY</sequence>
<name>A0A0R2A1Q1_9LACO</name>
<dbReference type="STRING" id="1423813.FC26_GL000322"/>
<dbReference type="AlphaFoldDB" id="A0A0R2A1Q1"/>
<organism evidence="1 2">
    <name type="scientific">Paucilactobacillus vaccinostercus DSM 20634</name>
    <dbReference type="NCBI Taxonomy" id="1423813"/>
    <lineage>
        <taxon>Bacteria</taxon>
        <taxon>Bacillati</taxon>
        <taxon>Bacillota</taxon>
        <taxon>Bacilli</taxon>
        <taxon>Lactobacillales</taxon>
        <taxon>Lactobacillaceae</taxon>
        <taxon>Paucilactobacillus</taxon>
    </lineage>
</organism>
<proteinExistence type="predicted"/>
<dbReference type="Proteomes" id="UP000051733">
    <property type="component" value="Unassembled WGS sequence"/>
</dbReference>